<proteinExistence type="predicted"/>
<gene>
    <name evidence="1" type="ORF">IG616_06955</name>
</gene>
<dbReference type="RefSeq" id="WP_192147414.1">
    <property type="nucleotide sequence ID" value="NZ_JACYXI010000003.1"/>
</dbReference>
<reference evidence="1 2" key="2">
    <citation type="journal article" date="2021" name="Int. J. Syst. Evol. Microbiol.">
        <title>Roseibium litorale sp. nov., isolated from a tidal flat sediment and proposal for the reclassification of Labrenzia polysiphoniae as Roseibium polysiphoniae comb. nov.</title>
        <authorList>
            <person name="Liu Y."/>
            <person name="Pei T."/>
            <person name="Du J."/>
            <person name="Chao M."/>
            <person name="Deng M.R."/>
            <person name="Zhu H."/>
        </authorList>
    </citation>
    <scope>NUCLEOTIDE SEQUENCE [LARGE SCALE GENOMIC DNA]</scope>
    <source>
        <strain evidence="1 2">4C16A</strain>
    </source>
</reference>
<sequence>MPYTIDGLKYPDTLKGVVQDSELTTVMIGSFKGIKPYQNMVRFYRSPPKPSRAYTEYLADDAPGYFQVPDRIRRHITDLMKNGGSDDPKSWQGITELTVSWIEQYFKKEVLPVFYTRRLFEIYHDKKARAFALKKIGDPKKVADKMGITDVDTLQEMLIAQPLGRKAEAAKLSAKLKADGAKAKNGKDAKVGKPPKSDASIRKLKLCGFEKAGEQKLRDAVGEMAEAYMAEDLVAARAAHKKVLNVEPKTSMAGKNSFDGLIKLLKQFKVITA</sequence>
<dbReference type="Proteomes" id="UP000632063">
    <property type="component" value="Unassembled WGS sequence"/>
</dbReference>
<reference evidence="2" key="1">
    <citation type="submission" date="2020-09" db="EMBL/GenBank/DDBJ databases">
        <title>The genome sequence of strain Labrenzia suaedae 4C16A.</title>
        <authorList>
            <person name="Liu Y."/>
        </authorList>
    </citation>
    <scope>NUCLEOTIDE SEQUENCE [LARGE SCALE GENOMIC DNA]</scope>
    <source>
        <strain evidence="2">4C16A</strain>
    </source>
</reference>
<evidence type="ECO:0000313" key="1">
    <source>
        <dbReference type="EMBL" id="MBD8891278.1"/>
    </source>
</evidence>
<accession>A0ABR9CKC5</accession>
<comment type="caution">
    <text evidence="1">The sequence shown here is derived from an EMBL/GenBank/DDBJ whole genome shotgun (WGS) entry which is preliminary data.</text>
</comment>
<name>A0ABR9CKC5_9HYPH</name>
<evidence type="ECO:0000313" key="2">
    <source>
        <dbReference type="Proteomes" id="UP000632063"/>
    </source>
</evidence>
<keyword evidence="2" id="KW-1185">Reference proteome</keyword>
<organism evidence="1 2">
    <name type="scientific">Roseibium litorale</name>
    <dbReference type="NCBI Taxonomy" id="2803841"/>
    <lineage>
        <taxon>Bacteria</taxon>
        <taxon>Pseudomonadati</taxon>
        <taxon>Pseudomonadota</taxon>
        <taxon>Alphaproteobacteria</taxon>
        <taxon>Hyphomicrobiales</taxon>
        <taxon>Stappiaceae</taxon>
        <taxon>Roseibium</taxon>
    </lineage>
</organism>
<protein>
    <submittedName>
        <fullName evidence="1">Uncharacterized protein</fullName>
    </submittedName>
</protein>
<dbReference type="EMBL" id="JACYXI010000003">
    <property type="protein sequence ID" value="MBD8891278.1"/>
    <property type="molecule type" value="Genomic_DNA"/>
</dbReference>